<gene>
    <name evidence="1" type="ORF">ATK86_3361</name>
</gene>
<sequence>MAGNTPYSQLVAQARAGEVYLDDEAAAFHMFKACDTRLADLQKLLGVTQRVQNVTGFGDFDIARQLEAKFRAQAVGEPNSIYEVILQDIEAVKQLREVFSLSFKRIAGKDIENANALDYVTEQVN</sequence>
<accession>A0A2N3VBK2</accession>
<evidence type="ECO:0000313" key="1">
    <source>
        <dbReference type="EMBL" id="PKV78975.1"/>
    </source>
</evidence>
<keyword evidence="2" id="KW-1185">Reference proteome</keyword>
<evidence type="ECO:0000313" key="2">
    <source>
        <dbReference type="Proteomes" id="UP000233766"/>
    </source>
</evidence>
<reference evidence="1 2" key="1">
    <citation type="submission" date="2017-12" db="EMBL/GenBank/DDBJ databases">
        <title>Sequencing the genomes of 1000 Actinobacteria strains.</title>
        <authorList>
            <person name="Klenk H.-P."/>
        </authorList>
    </citation>
    <scope>NUCLEOTIDE SEQUENCE [LARGE SCALE GENOMIC DNA]</scope>
    <source>
        <strain evidence="1 2">DSM 44489</strain>
    </source>
</reference>
<dbReference type="AlphaFoldDB" id="A0A2N3VBK2"/>
<proteinExistence type="predicted"/>
<comment type="caution">
    <text evidence="1">The sequence shown here is derived from an EMBL/GenBank/DDBJ whole genome shotgun (WGS) entry which is preliminary data.</text>
</comment>
<dbReference type="RefSeq" id="WP_101465317.1">
    <property type="nucleotide sequence ID" value="NZ_JBFBCA010000004.1"/>
</dbReference>
<organism evidence="1 2">
    <name type="scientific">Nocardia fluminea</name>
    <dbReference type="NCBI Taxonomy" id="134984"/>
    <lineage>
        <taxon>Bacteria</taxon>
        <taxon>Bacillati</taxon>
        <taxon>Actinomycetota</taxon>
        <taxon>Actinomycetes</taxon>
        <taxon>Mycobacteriales</taxon>
        <taxon>Nocardiaceae</taxon>
        <taxon>Nocardia</taxon>
    </lineage>
</organism>
<protein>
    <submittedName>
        <fullName evidence="1">Uncharacterized protein</fullName>
    </submittedName>
</protein>
<dbReference type="EMBL" id="PJMW01000002">
    <property type="protein sequence ID" value="PKV78975.1"/>
    <property type="molecule type" value="Genomic_DNA"/>
</dbReference>
<dbReference type="OrthoDB" id="4553303at2"/>
<dbReference type="Proteomes" id="UP000233766">
    <property type="component" value="Unassembled WGS sequence"/>
</dbReference>
<name>A0A2N3VBK2_9NOCA</name>